<dbReference type="STRING" id="1579979.WM2015_3021"/>
<dbReference type="InterPro" id="IPR058965">
    <property type="entry name" value="SOI/HabA-like"/>
</dbReference>
<evidence type="ECO:0000313" key="1">
    <source>
        <dbReference type="EMBL" id="AKS43373.1"/>
    </source>
</evidence>
<reference evidence="1 2" key="1">
    <citation type="submission" date="2015-07" db="EMBL/GenBank/DDBJ databases">
        <authorList>
            <person name="Noorani M."/>
        </authorList>
    </citation>
    <scope>NUCLEOTIDE SEQUENCE [LARGE SCALE GENOMIC DNA]</scope>
    <source>
        <strain evidence="1 2">KCTC 42284</strain>
    </source>
</reference>
<dbReference type="Proteomes" id="UP000066624">
    <property type="component" value="Chromosome"/>
</dbReference>
<keyword evidence="2" id="KW-1185">Reference proteome</keyword>
<dbReference type="Pfam" id="PF26512">
    <property type="entry name" value="SOI"/>
    <property type="match status" value="1"/>
</dbReference>
<sequence length="146" mass="15326">MNRPLIRHGFVLLLLALLGGLAVQAMAIPRLGLSAHTIGLISGLLLIALGAIWPVFRLSRQQQRLHYGCWVYSSYANWAAVLFGGLTGAGWAAPIAAAGRTGPTAAEWIMSLGLVSVAVTSLLAVSLSLWGLRGADARALGDEQPD</sequence>
<dbReference type="OrthoDB" id="5801899at2"/>
<dbReference type="KEGG" id="wma:WM2015_3021"/>
<organism evidence="1 2">
    <name type="scientific">Wenzhouxiangella marina</name>
    <dbReference type="NCBI Taxonomy" id="1579979"/>
    <lineage>
        <taxon>Bacteria</taxon>
        <taxon>Pseudomonadati</taxon>
        <taxon>Pseudomonadota</taxon>
        <taxon>Gammaproteobacteria</taxon>
        <taxon>Chromatiales</taxon>
        <taxon>Wenzhouxiangellaceae</taxon>
        <taxon>Wenzhouxiangella</taxon>
    </lineage>
</organism>
<dbReference type="AlphaFoldDB" id="A0A0K0Y099"/>
<protein>
    <submittedName>
        <fullName evidence="1">Uncharacterized protein</fullName>
    </submittedName>
</protein>
<proteinExistence type="predicted"/>
<dbReference type="RefSeq" id="WP_049726864.1">
    <property type="nucleotide sequence ID" value="NZ_CP012154.1"/>
</dbReference>
<gene>
    <name evidence="1" type="ORF">WM2015_3021</name>
</gene>
<evidence type="ECO:0000313" key="2">
    <source>
        <dbReference type="Proteomes" id="UP000066624"/>
    </source>
</evidence>
<accession>A0A0K0Y099</accession>
<name>A0A0K0Y099_9GAMM</name>
<dbReference type="EMBL" id="CP012154">
    <property type="protein sequence ID" value="AKS43373.1"/>
    <property type="molecule type" value="Genomic_DNA"/>
</dbReference>